<evidence type="ECO:0000313" key="3">
    <source>
        <dbReference type="Proteomes" id="UP000770661"/>
    </source>
</evidence>
<comment type="caution">
    <text evidence="2">The sequence shown here is derived from an EMBL/GenBank/DDBJ whole genome shotgun (WGS) entry which is preliminary data.</text>
</comment>
<dbReference type="EMBL" id="JACEEZ010003500">
    <property type="protein sequence ID" value="KAG0727319.1"/>
    <property type="molecule type" value="Genomic_DNA"/>
</dbReference>
<evidence type="ECO:0000313" key="2">
    <source>
        <dbReference type="EMBL" id="KAG0727319.1"/>
    </source>
</evidence>
<dbReference type="Proteomes" id="UP000770661">
    <property type="component" value="Unassembled WGS sequence"/>
</dbReference>
<reference evidence="2" key="1">
    <citation type="submission" date="2020-07" db="EMBL/GenBank/DDBJ databases">
        <title>The High-quality genome of the commercially important snow crab, Chionoecetes opilio.</title>
        <authorList>
            <person name="Jeong J.-H."/>
            <person name="Ryu S."/>
        </authorList>
    </citation>
    <scope>NUCLEOTIDE SEQUENCE</scope>
    <source>
        <strain evidence="2">MADBK_172401_WGS</strain>
        <tissue evidence="2">Digestive gland</tissue>
    </source>
</reference>
<gene>
    <name evidence="2" type="ORF">GWK47_034905</name>
</gene>
<feature type="region of interest" description="Disordered" evidence="1">
    <location>
        <begin position="140"/>
        <end position="164"/>
    </location>
</feature>
<sequence length="164" mass="18908">MIHKKLIVALIHKKLIVALIHKKLIVAIISGNDGSSYCMHKKGSFKLKYKDVETRCFHLSGLELKHDDLIIMNDFKAKVKFHGLPRWAKALHVWVVDVQGKACGEVKHVKETPIIVPGNYTVNQEYYLKYQPEMHEEMEGECSTRNGRQSAGPYKYFNRKEEKG</sequence>
<dbReference type="AlphaFoldDB" id="A0A8J4YUJ5"/>
<accession>A0A8J4YUJ5</accession>
<proteinExistence type="predicted"/>
<keyword evidence="3" id="KW-1185">Reference proteome</keyword>
<organism evidence="2 3">
    <name type="scientific">Chionoecetes opilio</name>
    <name type="common">Atlantic snow crab</name>
    <name type="synonym">Cancer opilio</name>
    <dbReference type="NCBI Taxonomy" id="41210"/>
    <lineage>
        <taxon>Eukaryota</taxon>
        <taxon>Metazoa</taxon>
        <taxon>Ecdysozoa</taxon>
        <taxon>Arthropoda</taxon>
        <taxon>Crustacea</taxon>
        <taxon>Multicrustacea</taxon>
        <taxon>Malacostraca</taxon>
        <taxon>Eumalacostraca</taxon>
        <taxon>Eucarida</taxon>
        <taxon>Decapoda</taxon>
        <taxon>Pleocyemata</taxon>
        <taxon>Brachyura</taxon>
        <taxon>Eubrachyura</taxon>
        <taxon>Majoidea</taxon>
        <taxon>Majidae</taxon>
        <taxon>Chionoecetes</taxon>
    </lineage>
</organism>
<name>A0A8J4YUJ5_CHIOP</name>
<evidence type="ECO:0000256" key="1">
    <source>
        <dbReference type="SAM" id="MobiDB-lite"/>
    </source>
</evidence>
<protein>
    <submittedName>
        <fullName evidence="2">Uncharacterized protein</fullName>
    </submittedName>
</protein>